<keyword evidence="6 8" id="KW-0472">Membrane</keyword>
<evidence type="ECO:0000256" key="7">
    <source>
        <dbReference type="SAM" id="MobiDB-lite"/>
    </source>
</evidence>
<proteinExistence type="predicted"/>
<keyword evidence="5" id="KW-0443">Lipid metabolism</keyword>
<sequence>MVSFISITRGAILFLLLGLSNAAPTKESSSSAAPHINGTSNARTSLPPLISSRTQPVSSPGFEVNLNSEAESIERNMKWFTEHGGNAQNMTKRAAETVGGMTMDLPANAPAAPSTSSSSVIIASIAQIKDFTLYAGLAATPYCRDVVPLGNWKCKNCLKYVPDGKLLVTFSSLLADTNGFVLRSDTQKTIYLVFRGTNSIRSAITDLVFTQMNYPPVSGAKIHTGFYASFKEVVSSYFPVVQEQLTAYPNYKVVISGHSLGGAQALLAGMDLYQRDKRFTSKNLSIYTVGCPRVGNPSFAYYVDSTGIPFSRSVNDRDIVPHLPPQAFGFLHPGVESWIRSSSNVRKYCLSDNYQVVPSLDGHESSSLQPQEEPLVSELAIEDVEEPLPPHPIIVFLLKAIKVILLPFCKIFFAPAAQRTFVKTTIMSLTLSCIVATSVVIYILFYNQYIPPITHVQPIWFNYGLQNARPQAIIDILAGNSVALKHEQVYDVSIQLHVPTSDTNFDIGNFMIDIELQTKNGSSILKSSRPAILRYQSRTQRVMRVFAKAIPLLIGLSEESQVITTKLIDNFIESKHQAVNNVNILVSNPMIQIYDAKLLILANFRGLRIITGLMFIITFSTIEFIFATIAWKGFGERLWLRLYQFMVDQDPTIVGDQTEDIASEQQSSTEISNVKSD</sequence>
<keyword evidence="12" id="KW-1185">Reference proteome</keyword>
<dbReference type="SUPFAM" id="SSF53474">
    <property type="entry name" value="alpha/beta-Hydrolases"/>
    <property type="match status" value="1"/>
</dbReference>
<keyword evidence="4 8" id="KW-1133">Transmembrane helix</keyword>
<dbReference type="Pfam" id="PF06775">
    <property type="entry name" value="Seipin"/>
    <property type="match status" value="1"/>
</dbReference>
<organism evidence="11 12">
    <name type="scientific">Helicostylum pulchrum</name>
    <dbReference type="NCBI Taxonomy" id="562976"/>
    <lineage>
        <taxon>Eukaryota</taxon>
        <taxon>Fungi</taxon>
        <taxon>Fungi incertae sedis</taxon>
        <taxon>Mucoromycota</taxon>
        <taxon>Mucoromycotina</taxon>
        <taxon>Mucoromycetes</taxon>
        <taxon>Mucorales</taxon>
        <taxon>Mucorineae</taxon>
        <taxon>Mucoraceae</taxon>
        <taxon>Helicostylum</taxon>
    </lineage>
</organism>
<keyword evidence="3" id="KW-0256">Endoplasmic reticulum</keyword>
<comment type="subcellular location">
    <subcellularLocation>
        <location evidence="1">Endoplasmic reticulum membrane</location>
        <topology evidence="1">Multi-pass membrane protein</topology>
    </subcellularLocation>
</comment>
<feature type="transmembrane region" description="Helical" evidence="8">
    <location>
        <begin position="609"/>
        <end position="631"/>
    </location>
</feature>
<evidence type="ECO:0000256" key="5">
    <source>
        <dbReference type="ARBA" id="ARBA00023098"/>
    </source>
</evidence>
<dbReference type="Gene3D" id="3.40.50.1820">
    <property type="entry name" value="alpha/beta hydrolase"/>
    <property type="match status" value="1"/>
</dbReference>
<evidence type="ECO:0000256" key="9">
    <source>
        <dbReference type="SAM" id="SignalP"/>
    </source>
</evidence>
<feature type="signal peptide" evidence="9">
    <location>
        <begin position="1"/>
        <end position="22"/>
    </location>
</feature>
<dbReference type="Proteomes" id="UP001476247">
    <property type="component" value="Unassembled WGS sequence"/>
</dbReference>
<feature type="compositionally biased region" description="Polar residues" evidence="7">
    <location>
        <begin position="26"/>
        <end position="44"/>
    </location>
</feature>
<evidence type="ECO:0000256" key="3">
    <source>
        <dbReference type="ARBA" id="ARBA00022824"/>
    </source>
</evidence>
<dbReference type="InterPro" id="IPR029058">
    <property type="entry name" value="AB_hydrolase_fold"/>
</dbReference>
<dbReference type="PANTHER" id="PTHR21212">
    <property type="entry name" value="BERNARDINELLI-SEIP CONGENITAL LIPODYSTROPHY 2 HOMOLOG BSCL2 PROTEIN"/>
    <property type="match status" value="1"/>
</dbReference>
<feature type="region of interest" description="Disordered" evidence="7">
    <location>
        <begin position="26"/>
        <end position="61"/>
    </location>
</feature>
<name>A0ABP9YEI0_9FUNG</name>
<evidence type="ECO:0000259" key="10">
    <source>
        <dbReference type="Pfam" id="PF01764"/>
    </source>
</evidence>
<evidence type="ECO:0000256" key="4">
    <source>
        <dbReference type="ARBA" id="ARBA00022989"/>
    </source>
</evidence>
<evidence type="ECO:0000256" key="2">
    <source>
        <dbReference type="ARBA" id="ARBA00022692"/>
    </source>
</evidence>
<dbReference type="InterPro" id="IPR009617">
    <property type="entry name" value="Seipin"/>
</dbReference>
<dbReference type="CDD" id="cd00519">
    <property type="entry name" value="Lipase_3"/>
    <property type="match status" value="1"/>
</dbReference>
<keyword evidence="2 8" id="KW-0812">Transmembrane</keyword>
<feature type="domain" description="Fungal lipase-type" evidence="10">
    <location>
        <begin position="191"/>
        <end position="326"/>
    </location>
</feature>
<gene>
    <name evidence="11" type="ORF">HPULCUR_010875</name>
</gene>
<feature type="transmembrane region" description="Helical" evidence="8">
    <location>
        <begin position="425"/>
        <end position="445"/>
    </location>
</feature>
<dbReference type="Pfam" id="PF01764">
    <property type="entry name" value="Lipase_3"/>
    <property type="match status" value="1"/>
</dbReference>
<dbReference type="CDD" id="cd23995">
    <property type="entry name" value="Seipin_BSCL2_like"/>
    <property type="match status" value="1"/>
</dbReference>
<protein>
    <recommendedName>
        <fullName evidence="10">Fungal lipase-type domain-containing protein</fullName>
    </recommendedName>
</protein>
<feature type="chain" id="PRO_5046456539" description="Fungal lipase-type domain-containing protein" evidence="9">
    <location>
        <begin position="23"/>
        <end position="677"/>
    </location>
</feature>
<evidence type="ECO:0000256" key="1">
    <source>
        <dbReference type="ARBA" id="ARBA00004477"/>
    </source>
</evidence>
<dbReference type="EMBL" id="BAABUJ010000044">
    <property type="protein sequence ID" value="GAA5805359.1"/>
    <property type="molecule type" value="Genomic_DNA"/>
</dbReference>
<comment type="caution">
    <text evidence="11">The sequence shown here is derived from an EMBL/GenBank/DDBJ whole genome shotgun (WGS) entry which is preliminary data.</text>
</comment>
<evidence type="ECO:0000256" key="6">
    <source>
        <dbReference type="ARBA" id="ARBA00023136"/>
    </source>
</evidence>
<evidence type="ECO:0000313" key="12">
    <source>
        <dbReference type="Proteomes" id="UP001476247"/>
    </source>
</evidence>
<accession>A0ABP9YEI0</accession>
<keyword evidence="9" id="KW-0732">Signal</keyword>
<evidence type="ECO:0000313" key="11">
    <source>
        <dbReference type="EMBL" id="GAA5805359.1"/>
    </source>
</evidence>
<dbReference type="InterPro" id="IPR002921">
    <property type="entry name" value="Fungal_lipase-type"/>
</dbReference>
<evidence type="ECO:0000256" key="8">
    <source>
        <dbReference type="SAM" id="Phobius"/>
    </source>
</evidence>
<reference evidence="11 12" key="1">
    <citation type="submission" date="2024-04" db="EMBL/GenBank/DDBJ databases">
        <title>genome sequences of Mucor flavus KT1a and Helicostylum pulchrum KT1b strains isolation_sourced from the surface of a dry-aged beef.</title>
        <authorList>
            <person name="Toyotome T."/>
            <person name="Hosono M."/>
            <person name="Torimaru M."/>
            <person name="Fukuda K."/>
            <person name="Mikami N."/>
        </authorList>
    </citation>
    <scope>NUCLEOTIDE SEQUENCE [LARGE SCALE GENOMIC DNA]</scope>
    <source>
        <strain evidence="11 12">KT1b</strain>
    </source>
</reference>
<dbReference type="PANTHER" id="PTHR21212:SF0">
    <property type="entry name" value="SEIPIN"/>
    <property type="match status" value="1"/>
</dbReference>